<dbReference type="EC" id="5.99.1.4" evidence="1"/>
<dbReference type="InterPro" id="IPR036249">
    <property type="entry name" value="Thioredoxin-like_sf"/>
</dbReference>
<organism evidence="3 4">
    <name type="scientific">Rhizobium aquaticum</name>
    <dbReference type="NCBI Taxonomy" id="1549636"/>
    <lineage>
        <taxon>Bacteria</taxon>
        <taxon>Pseudomonadati</taxon>
        <taxon>Pseudomonadota</taxon>
        <taxon>Alphaproteobacteria</taxon>
        <taxon>Hyphomicrobiales</taxon>
        <taxon>Rhizobiaceae</taxon>
        <taxon>Rhizobium/Agrobacterium group</taxon>
        <taxon>Rhizobium</taxon>
    </lineage>
</organism>
<dbReference type="Proteomes" id="UP001549047">
    <property type="component" value="Unassembled WGS sequence"/>
</dbReference>
<dbReference type="PIRSF" id="PIRSF006386">
    <property type="entry name" value="HCCAis_GSTk"/>
    <property type="match status" value="1"/>
</dbReference>
<proteinExistence type="inferred from homology"/>
<feature type="domain" description="DSBA-like thioredoxin" evidence="2">
    <location>
        <begin position="3"/>
        <end position="195"/>
    </location>
</feature>
<dbReference type="InterPro" id="IPR044087">
    <property type="entry name" value="NahD-like"/>
</dbReference>
<accession>A0ABV2J2X9</accession>
<dbReference type="PANTHER" id="PTHR42943">
    <property type="entry name" value="GLUTATHIONE S-TRANSFERASE KAPPA"/>
    <property type="match status" value="1"/>
</dbReference>
<dbReference type="PANTHER" id="PTHR42943:SF2">
    <property type="entry name" value="GLUTATHIONE S-TRANSFERASE KAPPA 1"/>
    <property type="match status" value="1"/>
</dbReference>
<comment type="caution">
    <text evidence="3">The sequence shown here is derived from an EMBL/GenBank/DDBJ whole genome shotgun (WGS) entry which is preliminary data.</text>
</comment>
<keyword evidence="1 3" id="KW-0413">Isomerase</keyword>
<evidence type="ECO:0000313" key="4">
    <source>
        <dbReference type="Proteomes" id="UP001549047"/>
    </source>
</evidence>
<name>A0ABV2J2X9_9HYPH</name>
<sequence>MKQVEFFFDVGSPFSHIAWRALPEIAARNGAEIVWRPILIGGVFKATGNVSPMTVPAKGSYSTIDLYRWADYYGIPFQMNPHFPINTLPLMRGATAMLKRGPKALEDYLDAIFPAMFEQPVNLGDVQEIGRVLARAGIDPQALLAEIATDAVKDKLRTDTDEAVQRGVFGAPTFFVGKDMFWGQDRLMFVERALKG</sequence>
<dbReference type="CDD" id="cd03022">
    <property type="entry name" value="DsbA_HCCA_Iso"/>
    <property type="match status" value="1"/>
</dbReference>
<reference evidence="3 4" key="1">
    <citation type="submission" date="2024-06" db="EMBL/GenBank/DDBJ databases">
        <title>Genomic Encyclopedia of Type Strains, Phase IV (KMG-IV): sequencing the most valuable type-strain genomes for metagenomic binning, comparative biology and taxonomic classification.</title>
        <authorList>
            <person name="Goeker M."/>
        </authorList>
    </citation>
    <scope>NUCLEOTIDE SEQUENCE [LARGE SCALE GENOMIC DNA]</scope>
    <source>
        <strain evidence="3 4">DSM 29780</strain>
    </source>
</reference>
<dbReference type="GO" id="GO:0016853">
    <property type="term" value="F:isomerase activity"/>
    <property type="evidence" value="ECO:0007669"/>
    <property type="project" value="UniProtKB-KW"/>
</dbReference>
<comment type="catalytic activity">
    <reaction evidence="1">
        <text>2-hydroxychromene-2-carboxylate = (3E)-4-(2-hydroxyphenyl)-2-oxobut-3-enoate</text>
        <dbReference type="Rhea" id="RHEA:27401"/>
        <dbReference type="ChEBI" id="CHEBI:59350"/>
        <dbReference type="ChEBI" id="CHEBI:59353"/>
        <dbReference type="EC" id="5.99.1.4"/>
    </reaction>
</comment>
<evidence type="ECO:0000313" key="3">
    <source>
        <dbReference type="EMBL" id="MET3615119.1"/>
    </source>
</evidence>
<dbReference type="Gene3D" id="3.40.30.10">
    <property type="entry name" value="Glutaredoxin"/>
    <property type="match status" value="1"/>
</dbReference>
<dbReference type="Pfam" id="PF01323">
    <property type="entry name" value="DSBA"/>
    <property type="match status" value="1"/>
</dbReference>
<evidence type="ECO:0000256" key="1">
    <source>
        <dbReference type="PIRNR" id="PIRNR006386"/>
    </source>
</evidence>
<dbReference type="InterPro" id="IPR014440">
    <property type="entry name" value="HCCAis_GSTk"/>
</dbReference>
<dbReference type="EMBL" id="JBEPMB010000006">
    <property type="protein sequence ID" value="MET3615119.1"/>
    <property type="molecule type" value="Genomic_DNA"/>
</dbReference>
<comment type="similarity">
    <text evidence="1">Belongs to the GST superfamily. NadH family.</text>
</comment>
<dbReference type="InterPro" id="IPR051924">
    <property type="entry name" value="GST_Kappa/NadH"/>
</dbReference>
<protein>
    <recommendedName>
        <fullName evidence="1">2-hydroxychromene-2-carboxylate isomerase</fullName>
        <ecNumber evidence="1">5.99.1.4</ecNumber>
    </recommendedName>
</protein>
<dbReference type="SUPFAM" id="SSF52833">
    <property type="entry name" value="Thioredoxin-like"/>
    <property type="match status" value="1"/>
</dbReference>
<keyword evidence="4" id="KW-1185">Reference proteome</keyword>
<dbReference type="InterPro" id="IPR001853">
    <property type="entry name" value="DSBA-like_thioredoxin_dom"/>
</dbReference>
<gene>
    <name evidence="3" type="ORF">ABID16_003462</name>
</gene>
<evidence type="ECO:0000259" key="2">
    <source>
        <dbReference type="Pfam" id="PF01323"/>
    </source>
</evidence>
<dbReference type="RefSeq" id="WP_354557610.1">
    <property type="nucleotide sequence ID" value="NZ_JBEPMB010000006.1"/>
</dbReference>